<dbReference type="OrthoDB" id="4153178at2759"/>
<keyword evidence="4" id="KW-1185">Reference proteome</keyword>
<dbReference type="EMBL" id="MU001643">
    <property type="protein sequence ID" value="KAF2478902.1"/>
    <property type="molecule type" value="Genomic_DNA"/>
</dbReference>
<keyword evidence="2" id="KW-0472">Membrane</keyword>
<sequence length="163" mass="18626">MQFPRPMSKDEFHDTVRGGGDGDGDDAPHLAPSRRMGQRLSAWHAPSFAESLDTLLHSRCNRQILFFALGFLCPLSWMIASFLALPKRPMTEEEFERTSRMLSAEDVTVAVMKHEAGDAEQRWREERTWLKARWWRYLNRIMSVIGVLFIAAVIALVVVATHA</sequence>
<proteinExistence type="predicted"/>
<evidence type="ECO:0008006" key="5">
    <source>
        <dbReference type="Google" id="ProtNLM"/>
    </source>
</evidence>
<dbReference type="AlphaFoldDB" id="A0A6A6PG15"/>
<reference evidence="3" key="1">
    <citation type="journal article" date="2020" name="Stud. Mycol.">
        <title>101 Dothideomycetes genomes: a test case for predicting lifestyles and emergence of pathogens.</title>
        <authorList>
            <person name="Haridas S."/>
            <person name="Albert R."/>
            <person name="Binder M."/>
            <person name="Bloem J."/>
            <person name="Labutti K."/>
            <person name="Salamov A."/>
            <person name="Andreopoulos B."/>
            <person name="Baker S."/>
            <person name="Barry K."/>
            <person name="Bills G."/>
            <person name="Bluhm B."/>
            <person name="Cannon C."/>
            <person name="Castanera R."/>
            <person name="Culley D."/>
            <person name="Daum C."/>
            <person name="Ezra D."/>
            <person name="Gonzalez J."/>
            <person name="Henrissat B."/>
            <person name="Kuo A."/>
            <person name="Liang C."/>
            <person name="Lipzen A."/>
            <person name="Lutzoni F."/>
            <person name="Magnuson J."/>
            <person name="Mondo S."/>
            <person name="Nolan M."/>
            <person name="Ohm R."/>
            <person name="Pangilinan J."/>
            <person name="Park H.-J."/>
            <person name="Ramirez L."/>
            <person name="Alfaro M."/>
            <person name="Sun H."/>
            <person name="Tritt A."/>
            <person name="Yoshinaga Y."/>
            <person name="Zwiers L.-H."/>
            <person name="Turgeon B."/>
            <person name="Goodwin S."/>
            <person name="Spatafora J."/>
            <person name="Crous P."/>
            <person name="Grigoriev I."/>
        </authorList>
    </citation>
    <scope>NUCLEOTIDE SEQUENCE</scope>
    <source>
        <strain evidence="3">CBS 113389</strain>
    </source>
</reference>
<keyword evidence="2" id="KW-1133">Transmembrane helix</keyword>
<name>A0A6A6PG15_9PEZI</name>
<keyword evidence="2" id="KW-0812">Transmembrane</keyword>
<dbReference type="Proteomes" id="UP000799767">
    <property type="component" value="Unassembled WGS sequence"/>
</dbReference>
<evidence type="ECO:0000313" key="4">
    <source>
        <dbReference type="Proteomes" id="UP000799767"/>
    </source>
</evidence>
<feature type="compositionally biased region" description="Basic and acidic residues" evidence="1">
    <location>
        <begin position="7"/>
        <end position="16"/>
    </location>
</feature>
<evidence type="ECO:0000256" key="2">
    <source>
        <dbReference type="SAM" id="Phobius"/>
    </source>
</evidence>
<dbReference type="GeneID" id="54479295"/>
<evidence type="ECO:0000256" key="1">
    <source>
        <dbReference type="SAM" id="MobiDB-lite"/>
    </source>
</evidence>
<feature type="transmembrane region" description="Helical" evidence="2">
    <location>
        <begin position="137"/>
        <end position="160"/>
    </location>
</feature>
<organism evidence="3 4">
    <name type="scientific">Neohortaea acidophila</name>
    <dbReference type="NCBI Taxonomy" id="245834"/>
    <lineage>
        <taxon>Eukaryota</taxon>
        <taxon>Fungi</taxon>
        <taxon>Dikarya</taxon>
        <taxon>Ascomycota</taxon>
        <taxon>Pezizomycotina</taxon>
        <taxon>Dothideomycetes</taxon>
        <taxon>Dothideomycetidae</taxon>
        <taxon>Mycosphaerellales</taxon>
        <taxon>Teratosphaeriaceae</taxon>
        <taxon>Neohortaea</taxon>
    </lineage>
</organism>
<accession>A0A6A6PG15</accession>
<feature type="transmembrane region" description="Helical" evidence="2">
    <location>
        <begin position="64"/>
        <end position="85"/>
    </location>
</feature>
<evidence type="ECO:0000313" key="3">
    <source>
        <dbReference type="EMBL" id="KAF2478902.1"/>
    </source>
</evidence>
<dbReference type="RefSeq" id="XP_033585472.1">
    <property type="nucleotide sequence ID" value="XM_033738293.1"/>
</dbReference>
<protein>
    <recommendedName>
        <fullName evidence="5">Transmembrane protein</fullName>
    </recommendedName>
</protein>
<gene>
    <name evidence="3" type="ORF">BDY17DRAFT_356927</name>
</gene>
<feature type="region of interest" description="Disordered" evidence="1">
    <location>
        <begin position="1"/>
        <end position="32"/>
    </location>
</feature>